<dbReference type="InterPro" id="IPR036291">
    <property type="entry name" value="NAD(P)-bd_dom_sf"/>
</dbReference>
<dbReference type="NCBIfam" id="TIGR02622">
    <property type="entry name" value="CDP_4_6_dhtase"/>
    <property type="match status" value="1"/>
</dbReference>
<dbReference type="AlphaFoldDB" id="A0A0F9GXB5"/>
<sequence length="358" mass="41197">MNSLYGTFFQDKTILLTGHTGFIGSWLSIVLKELGANVVGYALPPLTQNDNFVVSKLDQKIESNIGDVRDYNNLIKVVKKTQPDIVYHLAAQPIVRKSYIIPKETYDINVGGTVNIIESFKKSESAKVLINFTTDKCYENLEKDNGYKEADRLGGYDPYSSSKACSELITSAYRDSFFSTNDCRKRKNLSSIRCGNVLGGGDWQEDRLIPDLMKAIKQKFDFNIRNPESVRPWQFVLEPLRGLLTLTIKMWNGDTKYSGAWNFGPDEDQLLTVKELVQKILNYLHLNNYPVHYDQKNELHETKCLLLNTNKAKILLGWKPKLNLENSIELLSDWYMEEKVDYNFNLKQIKNYFKIITN</sequence>
<dbReference type="EMBL" id="LAZR01024786">
    <property type="protein sequence ID" value="KKL74015.1"/>
    <property type="molecule type" value="Genomic_DNA"/>
</dbReference>
<dbReference type="PANTHER" id="PTHR43000">
    <property type="entry name" value="DTDP-D-GLUCOSE 4,6-DEHYDRATASE-RELATED"/>
    <property type="match status" value="1"/>
</dbReference>
<reference evidence="2" key="1">
    <citation type="journal article" date="2015" name="Nature">
        <title>Complex archaea that bridge the gap between prokaryotes and eukaryotes.</title>
        <authorList>
            <person name="Spang A."/>
            <person name="Saw J.H."/>
            <person name="Jorgensen S.L."/>
            <person name="Zaremba-Niedzwiedzka K."/>
            <person name="Martijn J."/>
            <person name="Lind A.E."/>
            <person name="van Eijk R."/>
            <person name="Schleper C."/>
            <person name="Guy L."/>
            <person name="Ettema T.J."/>
        </authorList>
    </citation>
    <scope>NUCLEOTIDE SEQUENCE</scope>
</reference>
<dbReference type="InterPro" id="IPR016040">
    <property type="entry name" value="NAD(P)-bd_dom"/>
</dbReference>
<protein>
    <recommendedName>
        <fullName evidence="1">NAD(P)-binding domain-containing protein</fullName>
    </recommendedName>
</protein>
<comment type="caution">
    <text evidence="2">The sequence shown here is derived from an EMBL/GenBank/DDBJ whole genome shotgun (WGS) entry which is preliminary data.</text>
</comment>
<gene>
    <name evidence="2" type="ORF">LCGC14_2069120</name>
</gene>
<dbReference type="Gene3D" id="3.40.50.720">
    <property type="entry name" value="NAD(P)-binding Rossmann-like Domain"/>
    <property type="match status" value="1"/>
</dbReference>
<dbReference type="Pfam" id="PF16363">
    <property type="entry name" value="GDP_Man_Dehyd"/>
    <property type="match status" value="1"/>
</dbReference>
<name>A0A0F9GXB5_9ZZZZ</name>
<dbReference type="SUPFAM" id="SSF51735">
    <property type="entry name" value="NAD(P)-binding Rossmann-fold domains"/>
    <property type="match status" value="1"/>
</dbReference>
<proteinExistence type="predicted"/>
<feature type="domain" description="NAD(P)-binding" evidence="1">
    <location>
        <begin position="15"/>
        <end position="329"/>
    </location>
</feature>
<organism evidence="2">
    <name type="scientific">marine sediment metagenome</name>
    <dbReference type="NCBI Taxonomy" id="412755"/>
    <lineage>
        <taxon>unclassified sequences</taxon>
        <taxon>metagenomes</taxon>
        <taxon>ecological metagenomes</taxon>
    </lineage>
</organism>
<evidence type="ECO:0000259" key="1">
    <source>
        <dbReference type="Pfam" id="PF16363"/>
    </source>
</evidence>
<accession>A0A0F9GXB5</accession>
<dbReference type="InterPro" id="IPR013445">
    <property type="entry name" value="CDP_4_6_deHydtase"/>
</dbReference>
<dbReference type="Gene3D" id="3.90.25.10">
    <property type="entry name" value="UDP-galactose 4-epimerase, domain 1"/>
    <property type="match status" value="1"/>
</dbReference>
<evidence type="ECO:0000313" key="2">
    <source>
        <dbReference type="EMBL" id="KKL74015.1"/>
    </source>
</evidence>